<evidence type="ECO:0000313" key="4">
    <source>
        <dbReference type="Proteomes" id="UP000095544"/>
    </source>
</evidence>
<dbReference type="STRING" id="39482.ERS852491_02100"/>
<dbReference type="InterPro" id="IPR039445">
    <property type="entry name" value="DauR-like_HTH"/>
</dbReference>
<evidence type="ECO:0000259" key="2">
    <source>
        <dbReference type="Pfam" id="PF13309"/>
    </source>
</evidence>
<gene>
    <name evidence="3" type="ORF">ERS852491_02100</name>
</gene>
<dbReference type="PANTHER" id="PTHR35568">
    <property type="entry name" value="TRANSCRIPTIONAL REGULATOR DAUR"/>
    <property type="match status" value="1"/>
</dbReference>
<dbReference type="AlphaFoldDB" id="A0A174ERI3"/>
<dbReference type="EMBL" id="CYZU01000017">
    <property type="protein sequence ID" value="CUO40384.1"/>
    <property type="molecule type" value="Genomic_DNA"/>
</dbReference>
<dbReference type="Proteomes" id="UP000095544">
    <property type="component" value="Unassembled WGS sequence"/>
</dbReference>
<evidence type="ECO:0000259" key="1">
    <source>
        <dbReference type="Pfam" id="PF08348"/>
    </source>
</evidence>
<dbReference type="InterPro" id="IPR039446">
    <property type="entry name" value="DauR-like"/>
</dbReference>
<feature type="domain" description="YheO-like" evidence="1">
    <location>
        <begin position="11"/>
        <end position="119"/>
    </location>
</feature>
<dbReference type="RefSeq" id="WP_050640524.1">
    <property type="nucleotide sequence ID" value="NZ_BAAACT010000199.1"/>
</dbReference>
<feature type="domain" description="Transcriptional regulator DauR-like HTH" evidence="2">
    <location>
        <begin position="154"/>
        <end position="215"/>
    </location>
</feature>
<organism evidence="3 4">
    <name type="scientific">Faecalicatena contorta</name>
    <dbReference type="NCBI Taxonomy" id="39482"/>
    <lineage>
        <taxon>Bacteria</taxon>
        <taxon>Bacillati</taxon>
        <taxon>Bacillota</taxon>
        <taxon>Clostridia</taxon>
        <taxon>Lachnospirales</taxon>
        <taxon>Lachnospiraceae</taxon>
        <taxon>Faecalicatena</taxon>
    </lineage>
</organism>
<dbReference type="PANTHER" id="PTHR35568:SF1">
    <property type="entry name" value="TRANSCRIPTIONAL REGULATOR DAUR"/>
    <property type="match status" value="1"/>
</dbReference>
<reference evidence="3 4" key="1">
    <citation type="submission" date="2015-09" db="EMBL/GenBank/DDBJ databases">
        <authorList>
            <consortium name="Pathogen Informatics"/>
        </authorList>
    </citation>
    <scope>NUCLEOTIDE SEQUENCE [LARGE SCALE GENOMIC DNA]</scope>
    <source>
        <strain evidence="3 4">2789STDY5834876</strain>
    </source>
</reference>
<sequence>MKSIYDEWDFFKRLLDMLEQQLGTNTEILLHDLTKDYNHTIVDIRNGHITNRKIGDCGSNLGLRVLSGKVKDGDMYKYITHTKNDRILKSSTVFIKDDEGTTIGSICINEDITVSIDMEKQLHERNGYSLYSETDQTTAGEQGEIFVNNVNELLDYLLQQALQEVDKPLNKLEKEDKCRILEYLDQKGAFVISKAGEKVADFLSISKYTFYSYLDQVRENKPE</sequence>
<protein>
    <submittedName>
        <fullName evidence="3">Uncharacterized protein conserved in bacteria</fullName>
    </submittedName>
</protein>
<dbReference type="InterPro" id="IPR013559">
    <property type="entry name" value="YheO"/>
</dbReference>
<proteinExistence type="predicted"/>
<dbReference type="Pfam" id="PF13309">
    <property type="entry name" value="HTH_22"/>
    <property type="match status" value="1"/>
</dbReference>
<name>A0A174ERI3_9FIRM</name>
<evidence type="ECO:0000313" key="3">
    <source>
        <dbReference type="EMBL" id="CUO40384.1"/>
    </source>
</evidence>
<accession>A0A174ERI3</accession>
<dbReference type="Pfam" id="PF08348">
    <property type="entry name" value="PAS_6"/>
    <property type="match status" value="1"/>
</dbReference>
<dbReference type="OrthoDB" id="9796595at2"/>